<evidence type="ECO:0000256" key="3">
    <source>
        <dbReference type="ARBA" id="ARBA00022729"/>
    </source>
</evidence>
<gene>
    <name evidence="7" type="ORF">ACFPK2_13925</name>
</gene>
<dbReference type="Proteomes" id="UP001595976">
    <property type="component" value="Unassembled WGS sequence"/>
</dbReference>
<sequence>MNRTSIGALVALAGLLGCGSALADGSLAKVKQAGKLVIATMPNYPPITYKDTATNKLTGFDIDLGEAIAAEMGVKAEWQEIQFAQMLPSLQTERVDTAMAGMSDTLARREMVDFVDYMRSGTQFYTVTKQAETIRQATDLCGRKVGASRSTNNPQRIAEWSKAHCEAKGKPAIEVIGTEGSVDARNQLKIQRIDASVQGNETLPYFQTLEPNTYVLLGEPLTEEITGLPVLKTKVELRDGIKAAMDRLVKNGTYAKLLDKYGLARNGLAEIQINAAK</sequence>
<feature type="domain" description="Solute-binding protein family 3/N-terminal" evidence="6">
    <location>
        <begin position="35"/>
        <end position="265"/>
    </location>
</feature>
<dbReference type="CDD" id="cd01004">
    <property type="entry name" value="PBP2_MidA_like"/>
    <property type="match status" value="1"/>
</dbReference>
<comment type="caution">
    <text evidence="7">The sequence shown here is derived from an EMBL/GenBank/DDBJ whole genome shotgun (WGS) entry which is preliminary data.</text>
</comment>
<protein>
    <submittedName>
        <fullName evidence="7">ABC transporter substrate-binding protein</fullName>
    </submittedName>
</protein>
<proteinExistence type="inferred from homology"/>
<accession>A0ABW0F3U8</accession>
<dbReference type="SMART" id="SM00062">
    <property type="entry name" value="PBPb"/>
    <property type="match status" value="1"/>
</dbReference>
<dbReference type="EMBL" id="JBHSLI010000005">
    <property type="protein sequence ID" value="MFC5294087.1"/>
    <property type="molecule type" value="Genomic_DNA"/>
</dbReference>
<dbReference type="RefSeq" id="WP_158445101.1">
    <property type="nucleotide sequence ID" value="NZ_JAOAOS010000005.1"/>
</dbReference>
<dbReference type="Gene3D" id="3.40.190.10">
    <property type="entry name" value="Periplasmic binding protein-like II"/>
    <property type="match status" value="2"/>
</dbReference>
<evidence type="ECO:0000256" key="2">
    <source>
        <dbReference type="ARBA" id="ARBA00010333"/>
    </source>
</evidence>
<feature type="chain" id="PRO_5045731658" evidence="5">
    <location>
        <begin position="24"/>
        <end position="277"/>
    </location>
</feature>
<dbReference type="PANTHER" id="PTHR35936">
    <property type="entry name" value="MEMBRANE-BOUND LYTIC MUREIN TRANSGLYCOSYLASE F"/>
    <property type="match status" value="1"/>
</dbReference>
<comment type="similarity">
    <text evidence="2 4">Belongs to the bacterial solute-binding protein 3 family.</text>
</comment>
<keyword evidence="8" id="KW-1185">Reference proteome</keyword>
<feature type="signal peptide" evidence="5">
    <location>
        <begin position="1"/>
        <end position="23"/>
    </location>
</feature>
<dbReference type="PANTHER" id="PTHR35936:SF17">
    <property type="entry name" value="ARGININE-BINDING EXTRACELLULAR PROTEIN ARTP"/>
    <property type="match status" value="1"/>
</dbReference>
<evidence type="ECO:0000313" key="8">
    <source>
        <dbReference type="Proteomes" id="UP001595976"/>
    </source>
</evidence>
<name>A0ABW0F3U8_9HYPH</name>
<dbReference type="PROSITE" id="PS01039">
    <property type="entry name" value="SBP_BACTERIAL_3"/>
    <property type="match status" value="1"/>
</dbReference>
<dbReference type="InterPro" id="IPR018313">
    <property type="entry name" value="SBP_3_CS"/>
</dbReference>
<evidence type="ECO:0000256" key="1">
    <source>
        <dbReference type="ARBA" id="ARBA00004196"/>
    </source>
</evidence>
<evidence type="ECO:0000256" key="4">
    <source>
        <dbReference type="RuleBase" id="RU003744"/>
    </source>
</evidence>
<evidence type="ECO:0000256" key="5">
    <source>
        <dbReference type="SAM" id="SignalP"/>
    </source>
</evidence>
<dbReference type="PROSITE" id="PS51257">
    <property type="entry name" value="PROKAR_LIPOPROTEIN"/>
    <property type="match status" value="1"/>
</dbReference>
<dbReference type="InterPro" id="IPR001638">
    <property type="entry name" value="Solute-binding_3/MltF_N"/>
</dbReference>
<evidence type="ECO:0000259" key="6">
    <source>
        <dbReference type="SMART" id="SM00062"/>
    </source>
</evidence>
<comment type="subcellular location">
    <subcellularLocation>
        <location evidence="1">Cell envelope</location>
    </subcellularLocation>
</comment>
<evidence type="ECO:0000313" key="7">
    <source>
        <dbReference type="EMBL" id="MFC5294087.1"/>
    </source>
</evidence>
<dbReference type="SUPFAM" id="SSF53850">
    <property type="entry name" value="Periplasmic binding protein-like II"/>
    <property type="match status" value="1"/>
</dbReference>
<keyword evidence="3 5" id="KW-0732">Signal</keyword>
<dbReference type="Pfam" id="PF00497">
    <property type="entry name" value="SBP_bac_3"/>
    <property type="match status" value="1"/>
</dbReference>
<organism evidence="7 8">
    <name type="scientific">Bosea minatitlanensis</name>
    <dbReference type="NCBI Taxonomy" id="128782"/>
    <lineage>
        <taxon>Bacteria</taxon>
        <taxon>Pseudomonadati</taxon>
        <taxon>Pseudomonadota</taxon>
        <taxon>Alphaproteobacteria</taxon>
        <taxon>Hyphomicrobiales</taxon>
        <taxon>Boseaceae</taxon>
        <taxon>Bosea</taxon>
    </lineage>
</organism>
<reference evidence="8" key="1">
    <citation type="journal article" date="2019" name="Int. J. Syst. Evol. Microbiol.">
        <title>The Global Catalogue of Microorganisms (GCM) 10K type strain sequencing project: providing services to taxonomists for standard genome sequencing and annotation.</title>
        <authorList>
            <consortium name="The Broad Institute Genomics Platform"/>
            <consortium name="The Broad Institute Genome Sequencing Center for Infectious Disease"/>
            <person name="Wu L."/>
            <person name="Ma J."/>
        </authorList>
    </citation>
    <scope>NUCLEOTIDE SEQUENCE [LARGE SCALE GENOMIC DNA]</scope>
    <source>
        <strain evidence="8">CGMCC 1.15643</strain>
    </source>
</reference>